<evidence type="ECO:0000313" key="2">
    <source>
        <dbReference type="Proteomes" id="UP000283254"/>
    </source>
</evidence>
<proteinExistence type="predicted"/>
<reference evidence="1" key="1">
    <citation type="submission" date="2014-10" db="EMBL/GenBank/DDBJ databases">
        <title>Massilia sp. genome.</title>
        <authorList>
            <person name="Xu B."/>
            <person name="Dai L."/>
            <person name="Huang Z."/>
        </authorList>
    </citation>
    <scope>NUCLEOTIDE SEQUENCE [LARGE SCALE GENOMIC DNA]</scope>
    <source>
        <strain evidence="1">CFS-1</strain>
    </source>
</reference>
<dbReference type="RefSeq" id="WP_123068215.1">
    <property type="nucleotide sequence ID" value="NZ_JSAB01000031.1"/>
</dbReference>
<name>A0A422QPW0_9BURK</name>
<evidence type="ECO:0000313" key="1">
    <source>
        <dbReference type="EMBL" id="RNF32054.1"/>
    </source>
</evidence>
<dbReference type="OrthoDB" id="482943at2"/>
<protein>
    <submittedName>
        <fullName evidence="1">Uncharacterized protein</fullName>
    </submittedName>
</protein>
<gene>
    <name evidence="1" type="ORF">NM04_03800</name>
</gene>
<dbReference type="EMBL" id="JSAB01000031">
    <property type="protein sequence ID" value="RNF32054.1"/>
    <property type="molecule type" value="Genomic_DNA"/>
</dbReference>
<accession>A0A422QPW0</accession>
<keyword evidence="2" id="KW-1185">Reference proteome</keyword>
<dbReference type="AlphaFoldDB" id="A0A422QPW0"/>
<comment type="caution">
    <text evidence="1">The sequence shown here is derived from an EMBL/GenBank/DDBJ whole genome shotgun (WGS) entry which is preliminary data.</text>
</comment>
<dbReference type="Proteomes" id="UP000283254">
    <property type="component" value="Unassembled WGS sequence"/>
</dbReference>
<organism evidence="1 2">
    <name type="scientific">Massilia aurea</name>
    <dbReference type="NCBI Taxonomy" id="373040"/>
    <lineage>
        <taxon>Bacteria</taxon>
        <taxon>Pseudomonadati</taxon>
        <taxon>Pseudomonadota</taxon>
        <taxon>Betaproteobacteria</taxon>
        <taxon>Burkholderiales</taxon>
        <taxon>Oxalobacteraceae</taxon>
        <taxon>Telluria group</taxon>
        <taxon>Massilia</taxon>
    </lineage>
</organism>
<sequence>MTHLYMLRFDGVYCGPTENGVRKIFRFYPDETVIEATTAAGLSEIVPWLRKELFTESQHSIGRYRRCGPDIFVAATNAPGYGTIEYTGMLVSPDEIRIESRSLINGNQARYTVHFVPLGLEG</sequence>